<sequence>MDLSDDLDDAIDLEDLGASKKAKESKSSGKNRKQSTPESTPVRKSSVSTSRNAPKSGGSSLSERFGAGSSRVQSDKKSTTPFSKSKSAGSSLTPQKKFAKENEERYQWLVNIRDAEGRYETDPEYDARTLYIPKSAWAKFTAFETQYWEIKSKMWDSVVFFKKGKFYELYEKDADIAHQKFDLKLAGTGRANMRLAGIPEMSFDYWAKRFIDDGYKVAKVDQKESLLAKEIRQKNGSVAAKESKVIKRELSCVLTCGTLTEENMLGDEMSKYCLAVKEVSNGDGTKTFGVCFVDTATGKLQLTQFDDDAECNKLETLLAQVQPMEVLVEKSKISSLAMKILRFNAHHGAIFNFLKSEEEFWDHEVTFENLARGKYFEAEDLDDLSHYPKILVKYHEKNLNTGFSAFGALLWYLKSLKLDESIVSMGNIEQYDPFKSGFANSTMRLDGVTLQNLEIFSNSFDQSEKGTLFKLLNRSITAFGKRAFRNWVVHPLMNKDKIEARLDSVELLMNDSDLKNLFENKLARLPDLERLLARIHSGTLKVADFSKVISGFENICQLMKTLQSTYGTDGITGQLSNIITKFPAELHSCVDKWSNAFDRHLATSEGLLVPEKGVEPEFDESEENIKEMEKELDAILRQYRREFKCQEMIYKDSGKEIYLIEVPSKAVSRVPKDWQQMASTSKCKRYWSPKVKKLVRELMEARELHKILTESLQQKMYAKFDNDYSIWSNAVRSVSEMDCLIALVRSSESLGSPMCRPEFIESDKAELNFQELRHPCFQPGGVSGTKDFIPNDIVLGAEGEGQIGLLTGANAAGKSTLLRMTCIAVIMAQIGCFVPATSAKLTPIDAIMTRLGANDNIMQGKSTFFVELSETKRMLEFATPKSLIILDELGRGGSSSDGFAIAEAVLHHVATHVQSVGYFATHYGTLGQSFLTHPRIKPLRMGILVDEDSKNITFLYRLEPGKSNGSFGMHVAAMCGVQREIVENAEVAAKKWEHTSKLKRAAAEDENSVPLGLQSDFSWLLQGKKIEDCCAVYNESMKKTALNTMFKMIEQL</sequence>
<comment type="subunit">
    <text evidence="10">Heterodimer consisting of MSH2-MSH3 (MutS beta). Forms a ternary complex with MutL alpha (MLH1-PMS1).</text>
</comment>
<dbReference type="PIRSF" id="PIRSF037677">
    <property type="entry name" value="DNA_mis_repair_Msh6"/>
    <property type="match status" value="1"/>
</dbReference>
<dbReference type="SUPFAM" id="SSF55271">
    <property type="entry name" value="DNA repair protein MutS, domain I"/>
    <property type="match status" value="1"/>
</dbReference>
<keyword evidence="6 13" id="KW-0238">DNA-binding</keyword>
<evidence type="ECO:0000256" key="14">
    <source>
        <dbReference type="SAM" id="MobiDB-lite"/>
    </source>
</evidence>
<dbReference type="SMART" id="SM00533">
    <property type="entry name" value="MUTSd"/>
    <property type="match status" value="1"/>
</dbReference>
<dbReference type="Pfam" id="PF00488">
    <property type="entry name" value="MutS_V"/>
    <property type="match status" value="1"/>
</dbReference>
<evidence type="ECO:0000256" key="6">
    <source>
        <dbReference type="ARBA" id="ARBA00023125"/>
    </source>
</evidence>
<dbReference type="Pfam" id="PF05188">
    <property type="entry name" value="MutS_II"/>
    <property type="match status" value="1"/>
</dbReference>
<protein>
    <recommendedName>
        <fullName evidence="11">DNA mismatch repair protein MSH6</fullName>
    </recommendedName>
    <alternativeName>
        <fullName evidence="12">DNA mismatch repair protein Msh6</fullName>
    </alternativeName>
</protein>
<evidence type="ECO:0000256" key="2">
    <source>
        <dbReference type="ARBA" id="ARBA00006271"/>
    </source>
</evidence>
<dbReference type="FunFam" id="3.40.1170.10:FF:000002">
    <property type="entry name" value="DNA mismatch repair protein"/>
    <property type="match status" value="1"/>
</dbReference>
<keyword evidence="7 13" id="KW-0234">DNA repair</keyword>
<dbReference type="GO" id="GO:0016887">
    <property type="term" value="F:ATP hydrolysis activity"/>
    <property type="evidence" value="ECO:0007669"/>
    <property type="project" value="UniProtKB-ARBA"/>
</dbReference>
<dbReference type="EMBL" id="BSXU01001078">
    <property type="protein sequence ID" value="GMG23548.1"/>
    <property type="molecule type" value="Genomic_DNA"/>
</dbReference>
<evidence type="ECO:0000256" key="9">
    <source>
        <dbReference type="ARBA" id="ARBA00025373"/>
    </source>
</evidence>
<evidence type="ECO:0000256" key="8">
    <source>
        <dbReference type="ARBA" id="ARBA00023242"/>
    </source>
</evidence>
<evidence type="ECO:0000256" key="1">
    <source>
        <dbReference type="ARBA" id="ARBA00004123"/>
    </source>
</evidence>
<feature type="compositionally biased region" description="Polar residues" evidence="14">
    <location>
        <begin position="34"/>
        <end position="62"/>
    </location>
</feature>
<keyword evidence="17" id="KW-1185">Reference proteome</keyword>
<feature type="compositionally biased region" description="Basic and acidic residues" evidence="14">
    <location>
        <begin position="17"/>
        <end position="27"/>
    </location>
</feature>
<dbReference type="OrthoDB" id="10252754at2759"/>
<dbReference type="GO" id="GO:0006298">
    <property type="term" value="P:mismatch repair"/>
    <property type="evidence" value="ECO:0007669"/>
    <property type="project" value="InterPro"/>
</dbReference>
<dbReference type="InterPro" id="IPR007695">
    <property type="entry name" value="DNA_mismatch_repair_MutS-lik_N"/>
</dbReference>
<dbReference type="FunFam" id="3.40.50.300:FF:000771">
    <property type="entry name" value="DNA mismatch repair protein"/>
    <property type="match status" value="1"/>
</dbReference>
<dbReference type="GO" id="GO:0030983">
    <property type="term" value="F:mismatched DNA binding"/>
    <property type="evidence" value="ECO:0007669"/>
    <property type="project" value="InterPro"/>
</dbReference>
<comment type="similarity">
    <text evidence="2 13">Belongs to the DNA mismatch repair MutS family.</text>
</comment>
<feature type="domain" description="DNA mismatch repair proteins mutS family" evidence="15">
    <location>
        <begin position="882"/>
        <end position="898"/>
    </location>
</feature>
<dbReference type="FunFam" id="1.10.1420.10:FF:000019">
    <property type="entry name" value="DNA mismatch repair protein"/>
    <property type="match status" value="1"/>
</dbReference>
<dbReference type="InterPro" id="IPR016151">
    <property type="entry name" value="DNA_mismatch_repair_MutS_N"/>
</dbReference>
<dbReference type="InterPro" id="IPR000432">
    <property type="entry name" value="DNA_mismatch_repair_MutS_C"/>
</dbReference>
<dbReference type="GO" id="GO:0032301">
    <property type="term" value="C:MutSalpha complex"/>
    <property type="evidence" value="ECO:0007669"/>
    <property type="project" value="TreeGrafter"/>
</dbReference>
<dbReference type="GO" id="GO:0005524">
    <property type="term" value="F:ATP binding"/>
    <property type="evidence" value="ECO:0007669"/>
    <property type="project" value="UniProtKB-KW"/>
</dbReference>
<dbReference type="PROSITE" id="PS00486">
    <property type="entry name" value="DNA_MISMATCH_REPAIR_2"/>
    <property type="match status" value="1"/>
</dbReference>
<evidence type="ECO:0000256" key="11">
    <source>
        <dbReference type="ARBA" id="ARBA00073548"/>
    </source>
</evidence>
<gene>
    <name evidence="16" type="ORF">Amon01_000281200</name>
</gene>
<dbReference type="InterPro" id="IPR017261">
    <property type="entry name" value="DNA_mismatch_repair_MutS/MSH"/>
</dbReference>
<dbReference type="SMART" id="SM00534">
    <property type="entry name" value="MUTSac"/>
    <property type="match status" value="1"/>
</dbReference>
<dbReference type="InterPro" id="IPR007861">
    <property type="entry name" value="DNA_mismatch_repair_MutS_clamp"/>
</dbReference>
<dbReference type="NCBIfam" id="NF003810">
    <property type="entry name" value="PRK05399.1"/>
    <property type="match status" value="1"/>
</dbReference>
<dbReference type="InterPro" id="IPR036187">
    <property type="entry name" value="DNA_mismatch_repair_MutS_sf"/>
</dbReference>
<dbReference type="PANTHER" id="PTHR11361:SF148">
    <property type="entry name" value="DNA MISMATCH REPAIR PROTEIN MSH6"/>
    <property type="match status" value="1"/>
</dbReference>
<comment type="function">
    <text evidence="9">Component of the post-replicative DNA mismatch repair system (MMR). Heterodimerizes with MSH2 to form MutS beta, which binds to DNA mismatches thereby initiating DNA repair. MSH3 provides substrate-binding and substrate specificity to the complex. When bound, the MutS beta heterodimer bends the DNA helix and shields approximately 20 base pairs. Acts mainly to repair insertion-deletion loops (IDLs) from 2 to 13 nucleotides in size, but can also repair base-base and single insertion-deletion mismatches that occur during replication. After mismatch binding, forms a ternary complex with the MutL alpha heterodimer, which is thought to be responsible for directing the downstream MMR events, including strand discrimination, excision, and resynthesis. ATP binding and hydrolysis play a pivotal role in mismatch repair functions.</text>
</comment>
<evidence type="ECO:0000313" key="17">
    <source>
        <dbReference type="Proteomes" id="UP001165063"/>
    </source>
</evidence>
<keyword evidence="4 13" id="KW-0227">DNA damage</keyword>
<dbReference type="PANTHER" id="PTHR11361">
    <property type="entry name" value="DNA MISMATCH REPAIR PROTEIN MUTS FAMILY MEMBER"/>
    <property type="match status" value="1"/>
</dbReference>
<dbReference type="Pfam" id="PF05192">
    <property type="entry name" value="MutS_III"/>
    <property type="match status" value="1"/>
</dbReference>
<dbReference type="Proteomes" id="UP001165063">
    <property type="component" value="Unassembled WGS sequence"/>
</dbReference>
<feature type="compositionally biased region" description="Acidic residues" evidence="14">
    <location>
        <begin position="1"/>
        <end position="15"/>
    </location>
</feature>
<dbReference type="Gene3D" id="3.40.1170.10">
    <property type="entry name" value="DNA repair protein MutS, domain I"/>
    <property type="match status" value="1"/>
</dbReference>
<evidence type="ECO:0000256" key="3">
    <source>
        <dbReference type="ARBA" id="ARBA00022741"/>
    </source>
</evidence>
<dbReference type="InterPro" id="IPR007696">
    <property type="entry name" value="DNA_mismatch_repair_MutS_core"/>
</dbReference>
<keyword evidence="8" id="KW-0539">Nucleus</keyword>
<evidence type="ECO:0000256" key="7">
    <source>
        <dbReference type="ARBA" id="ARBA00023204"/>
    </source>
</evidence>
<evidence type="ECO:0000256" key="4">
    <source>
        <dbReference type="ARBA" id="ARBA00022763"/>
    </source>
</evidence>
<dbReference type="InterPro" id="IPR036678">
    <property type="entry name" value="MutS_con_dom_sf"/>
</dbReference>
<evidence type="ECO:0000313" key="16">
    <source>
        <dbReference type="EMBL" id="GMG23548.1"/>
    </source>
</evidence>
<dbReference type="Gene3D" id="3.30.420.110">
    <property type="entry name" value="MutS, connector domain"/>
    <property type="match status" value="1"/>
</dbReference>
<dbReference type="InterPro" id="IPR007860">
    <property type="entry name" value="DNA_mmatch_repair_MutS_con_dom"/>
</dbReference>
<dbReference type="AlphaFoldDB" id="A0A9W7DEI4"/>
<dbReference type="Gene3D" id="3.40.50.300">
    <property type="entry name" value="P-loop containing nucleotide triphosphate hydrolases"/>
    <property type="match status" value="1"/>
</dbReference>
<evidence type="ECO:0000256" key="5">
    <source>
        <dbReference type="ARBA" id="ARBA00022840"/>
    </source>
</evidence>
<dbReference type="Gene3D" id="1.10.1420.10">
    <property type="match status" value="2"/>
</dbReference>
<evidence type="ECO:0000256" key="10">
    <source>
        <dbReference type="ARBA" id="ARBA00025902"/>
    </source>
</evidence>
<keyword evidence="5" id="KW-0067">ATP-binding</keyword>
<comment type="subcellular location">
    <subcellularLocation>
        <location evidence="1">Nucleus</location>
    </subcellularLocation>
</comment>
<organism evidence="16 17">
    <name type="scientific">Ambrosiozyma monospora</name>
    <name type="common">Yeast</name>
    <name type="synonym">Endomycopsis monosporus</name>
    <dbReference type="NCBI Taxonomy" id="43982"/>
    <lineage>
        <taxon>Eukaryota</taxon>
        <taxon>Fungi</taxon>
        <taxon>Dikarya</taxon>
        <taxon>Ascomycota</taxon>
        <taxon>Saccharomycotina</taxon>
        <taxon>Pichiomycetes</taxon>
        <taxon>Pichiales</taxon>
        <taxon>Pichiaceae</taxon>
        <taxon>Ambrosiozyma</taxon>
    </lineage>
</organism>
<dbReference type="InterPro" id="IPR045076">
    <property type="entry name" value="MutS"/>
</dbReference>
<evidence type="ECO:0000259" key="15">
    <source>
        <dbReference type="PROSITE" id="PS00486"/>
    </source>
</evidence>
<dbReference type="InterPro" id="IPR027417">
    <property type="entry name" value="P-loop_NTPase"/>
</dbReference>
<dbReference type="Pfam" id="PF01624">
    <property type="entry name" value="MutS_I"/>
    <property type="match status" value="1"/>
</dbReference>
<dbReference type="GO" id="GO:0140664">
    <property type="term" value="F:ATP-dependent DNA damage sensor activity"/>
    <property type="evidence" value="ECO:0007669"/>
    <property type="project" value="InterPro"/>
</dbReference>
<dbReference type="SUPFAM" id="SSF48334">
    <property type="entry name" value="DNA repair protein MutS, domain III"/>
    <property type="match status" value="1"/>
</dbReference>
<dbReference type="SUPFAM" id="SSF52540">
    <property type="entry name" value="P-loop containing nucleoside triphosphate hydrolases"/>
    <property type="match status" value="1"/>
</dbReference>
<accession>A0A9W7DEI4</accession>
<proteinExistence type="inferred from homology"/>
<keyword evidence="3 13" id="KW-0547">Nucleotide-binding</keyword>
<dbReference type="SUPFAM" id="SSF53150">
    <property type="entry name" value="DNA repair protein MutS, domain II"/>
    <property type="match status" value="1"/>
</dbReference>
<evidence type="ECO:0000256" key="12">
    <source>
        <dbReference type="ARBA" id="ARBA00073775"/>
    </source>
</evidence>
<reference evidence="16" key="1">
    <citation type="submission" date="2023-04" db="EMBL/GenBank/DDBJ databases">
        <title>Ambrosiozyma monospora NBRC 1965.</title>
        <authorList>
            <person name="Ichikawa N."/>
            <person name="Sato H."/>
            <person name="Tonouchi N."/>
        </authorList>
    </citation>
    <scope>NUCLEOTIDE SEQUENCE</scope>
    <source>
        <strain evidence="16">NBRC 1965</strain>
    </source>
</reference>
<comment type="caution">
    <text evidence="16">The sequence shown here is derived from an EMBL/GenBank/DDBJ whole genome shotgun (WGS) entry which is preliminary data.</text>
</comment>
<name>A0A9W7DEI4_AMBMO</name>
<evidence type="ECO:0000256" key="13">
    <source>
        <dbReference type="RuleBase" id="RU003756"/>
    </source>
</evidence>
<dbReference type="Pfam" id="PF05190">
    <property type="entry name" value="MutS_IV"/>
    <property type="match status" value="1"/>
</dbReference>
<feature type="region of interest" description="Disordered" evidence="14">
    <location>
        <begin position="1"/>
        <end position="98"/>
    </location>
</feature>